<protein>
    <recommendedName>
        <fullName evidence="2">Phosphatidylinositol transfer protein N-terminal domain-containing protein</fullName>
    </recommendedName>
</protein>
<dbReference type="STRING" id="905079.L1I903"/>
<dbReference type="PANTHER" id="PTHR10658">
    <property type="entry name" value="PHOSPHATIDYLINOSITOL TRANSFER PROTEIN"/>
    <property type="match status" value="1"/>
</dbReference>
<dbReference type="KEGG" id="gtt:GUITHDRAFT_121254"/>
<gene>
    <name evidence="3" type="ORF">GUITHDRAFT_121254</name>
</gene>
<dbReference type="EMBL" id="JH993182">
    <property type="protein sequence ID" value="EKX32587.1"/>
    <property type="molecule type" value="Genomic_DNA"/>
</dbReference>
<evidence type="ECO:0000313" key="4">
    <source>
        <dbReference type="EnsemblProtists" id="EKX32587"/>
    </source>
</evidence>
<dbReference type="InterPro" id="IPR001666">
    <property type="entry name" value="PI_transfer"/>
</dbReference>
<dbReference type="AlphaFoldDB" id="L1I903"/>
<dbReference type="SUPFAM" id="SSF55961">
    <property type="entry name" value="Bet v1-like"/>
    <property type="match status" value="1"/>
</dbReference>
<reference evidence="4" key="3">
    <citation type="submission" date="2016-03" db="UniProtKB">
        <authorList>
            <consortium name="EnsemblProtists"/>
        </authorList>
    </citation>
    <scope>IDENTIFICATION</scope>
</reference>
<name>L1I903_GUITC</name>
<reference evidence="3 5" key="1">
    <citation type="journal article" date="2012" name="Nature">
        <title>Algal genomes reveal evolutionary mosaicism and the fate of nucleomorphs.</title>
        <authorList>
            <consortium name="DOE Joint Genome Institute"/>
            <person name="Curtis B.A."/>
            <person name="Tanifuji G."/>
            <person name="Burki F."/>
            <person name="Gruber A."/>
            <person name="Irimia M."/>
            <person name="Maruyama S."/>
            <person name="Arias M.C."/>
            <person name="Ball S.G."/>
            <person name="Gile G.H."/>
            <person name="Hirakawa Y."/>
            <person name="Hopkins J.F."/>
            <person name="Kuo A."/>
            <person name="Rensing S.A."/>
            <person name="Schmutz J."/>
            <person name="Symeonidi A."/>
            <person name="Elias M."/>
            <person name="Eveleigh R.J."/>
            <person name="Herman E.K."/>
            <person name="Klute M.J."/>
            <person name="Nakayama T."/>
            <person name="Obornik M."/>
            <person name="Reyes-Prieto A."/>
            <person name="Armbrust E.V."/>
            <person name="Aves S.J."/>
            <person name="Beiko R.G."/>
            <person name="Coutinho P."/>
            <person name="Dacks J.B."/>
            <person name="Durnford D.G."/>
            <person name="Fast N.M."/>
            <person name="Green B.R."/>
            <person name="Grisdale C.J."/>
            <person name="Hempel F."/>
            <person name="Henrissat B."/>
            <person name="Hoppner M.P."/>
            <person name="Ishida K."/>
            <person name="Kim E."/>
            <person name="Koreny L."/>
            <person name="Kroth P.G."/>
            <person name="Liu Y."/>
            <person name="Malik S.B."/>
            <person name="Maier U.G."/>
            <person name="McRose D."/>
            <person name="Mock T."/>
            <person name="Neilson J.A."/>
            <person name="Onodera N.T."/>
            <person name="Poole A.M."/>
            <person name="Pritham E.J."/>
            <person name="Richards T.A."/>
            <person name="Rocap G."/>
            <person name="Roy S.W."/>
            <person name="Sarai C."/>
            <person name="Schaack S."/>
            <person name="Shirato S."/>
            <person name="Slamovits C.H."/>
            <person name="Spencer D.F."/>
            <person name="Suzuki S."/>
            <person name="Worden A.Z."/>
            <person name="Zauner S."/>
            <person name="Barry K."/>
            <person name="Bell C."/>
            <person name="Bharti A.K."/>
            <person name="Crow J.A."/>
            <person name="Grimwood J."/>
            <person name="Kramer R."/>
            <person name="Lindquist E."/>
            <person name="Lucas S."/>
            <person name="Salamov A."/>
            <person name="McFadden G.I."/>
            <person name="Lane C.E."/>
            <person name="Keeling P.J."/>
            <person name="Gray M.W."/>
            <person name="Grigoriev I.V."/>
            <person name="Archibald J.M."/>
        </authorList>
    </citation>
    <scope>NUCLEOTIDE SEQUENCE</scope>
    <source>
        <strain evidence="3 5">CCMP2712</strain>
    </source>
</reference>
<dbReference type="RefSeq" id="XP_005819567.1">
    <property type="nucleotide sequence ID" value="XM_005819510.1"/>
</dbReference>
<sequence length="259" mass="29721">MIAPESGSCLAEESYNSYPHTLTQVTFPPFSKFKITIETIHRGDRGKEANVHKLSSEQMKKLEVVNIDIAEKRKEDSKMYDGADNDPARWCWHGKLWNLMELRFRSQRTGRGPLERGWQERVDPVMCAYKLVSCEFDYWGLQMMMMMMMMMVKKMMVKMMVKKKKNKNKKKKKKKKKKNKNKKKKKNEKKKIDIMMMKLFLTMEITESSAVSLPGLGPAGSPATSYGLSASDGGPLELGRSLTRRTGPNDYAINMAGRG</sequence>
<evidence type="ECO:0000259" key="2">
    <source>
        <dbReference type="Pfam" id="PF02121"/>
    </source>
</evidence>
<dbReference type="Pfam" id="PF02121">
    <property type="entry name" value="IP_trans"/>
    <property type="match status" value="1"/>
</dbReference>
<dbReference type="Gene3D" id="3.30.530.20">
    <property type="match status" value="1"/>
</dbReference>
<dbReference type="GeneID" id="17289301"/>
<reference evidence="5" key="2">
    <citation type="submission" date="2012-11" db="EMBL/GenBank/DDBJ databases">
        <authorList>
            <person name="Kuo A."/>
            <person name="Curtis B.A."/>
            <person name="Tanifuji G."/>
            <person name="Burki F."/>
            <person name="Gruber A."/>
            <person name="Irimia M."/>
            <person name="Maruyama S."/>
            <person name="Arias M.C."/>
            <person name="Ball S.G."/>
            <person name="Gile G.H."/>
            <person name="Hirakawa Y."/>
            <person name="Hopkins J.F."/>
            <person name="Rensing S.A."/>
            <person name="Schmutz J."/>
            <person name="Symeonidi A."/>
            <person name="Elias M."/>
            <person name="Eveleigh R.J."/>
            <person name="Herman E.K."/>
            <person name="Klute M.J."/>
            <person name="Nakayama T."/>
            <person name="Obornik M."/>
            <person name="Reyes-Prieto A."/>
            <person name="Armbrust E.V."/>
            <person name="Aves S.J."/>
            <person name="Beiko R.G."/>
            <person name="Coutinho P."/>
            <person name="Dacks J.B."/>
            <person name="Durnford D.G."/>
            <person name="Fast N.M."/>
            <person name="Green B.R."/>
            <person name="Grisdale C."/>
            <person name="Hempe F."/>
            <person name="Henrissat B."/>
            <person name="Hoppner M.P."/>
            <person name="Ishida K.-I."/>
            <person name="Kim E."/>
            <person name="Koreny L."/>
            <person name="Kroth P.G."/>
            <person name="Liu Y."/>
            <person name="Malik S.-B."/>
            <person name="Maier U.G."/>
            <person name="McRose D."/>
            <person name="Mock T."/>
            <person name="Neilson J.A."/>
            <person name="Onodera N.T."/>
            <person name="Poole A.M."/>
            <person name="Pritham E.J."/>
            <person name="Richards T.A."/>
            <person name="Rocap G."/>
            <person name="Roy S.W."/>
            <person name="Sarai C."/>
            <person name="Schaack S."/>
            <person name="Shirato S."/>
            <person name="Slamovits C.H."/>
            <person name="Spencer D.F."/>
            <person name="Suzuki S."/>
            <person name="Worden A.Z."/>
            <person name="Zauner S."/>
            <person name="Barry K."/>
            <person name="Bell C."/>
            <person name="Bharti A.K."/>
            <person name="Crow J.A."/>
            <person name="Grimwood J."/>
            <person name="Kramer R."/>
            <person name="Lindquist E."/>
            <person name="Lucas S."/>
            <person name="Salamov A."/>
            <person name="McFadden G.I."/>
            <person name="Lane C.E."/>
            <person name="Keeling P.J."/>
            <person name="Gray M.W."/>
            <person name="Grigoriev I.V."/>
            <person name="Archibald J.M."/>
        </authorList>
    </citation>
    <scope>NUCLEOTIDE SEQUENCE</scope>
    <source>
        <strain evidence="5">CCMP2712</strain>
    </source>
</reference>
<keyword evidence="5" id="KW-1185">Reference proteome</keyword>
<dbReference type="Proteomes" id="UP000011087">
    <property type="component" value="Unassembled WGS sequence"/>
</dbReference>
<dbReference type="PRINTS" id="PR00391">
    <property type="entry name" value="PITRANSFER"/>
</dbReference>
<feature type="domain" description="Phosphatidylinositol transfer protein N-terminal" evidence="2">
    <location>
        <begin position="1"/>
        <end position="158"/>
    </location>
</feature>
<dbReference type="InterPro" id="IPR055261">
    <property type="entry name" value="PI_transfer_N"/>
</dbReference>
<dbReference type="GO" id="GO:0005548">
    <property type="term" value="F:phospholipid transporter activity"/>
    <property type="evidence" value="ECO:0007669"/>
    <property type="project" value="InterPro"/>
</dbReference>
<dbReference type="OrthoDB" id="18453at2759"/>
<evidence type="ECO:0000256" key="1">
    <source>
        <dbReference type="SAM" id="MobiDB-lite"/>
    </source>
</evidence>
<dbReference type="PANTHER" id="PTHR10658:SF11">
    <property type="entry name" value="VIBRATOR, ISOFORM B"/>
    <property type="match status" value="1"/>
</dbReference>
<dbReference type="PaxDb" id="55529-EKX32587"/>
<accession>L1I903</accession>
<evidence type="ECO:0000313" key="5">
    <source>
        <dbReference type="Proteomes" id="UP000011087"/>
    </source>
</evidence>
<dbReference type="eggNOG" id="KOG3668">
    <property type="taxonomic scope" value="Eukaryota"/>
</dbReference>
<organism evidence="3">
    <name type="scientific">Guillardia theta (strain CCMP2712)</name>
    <name type="common">Cryptophyte</name>
    <dbReference type="NCBI Taxonomy" id="905079"/>
    <lineage>
        <taxon>Eukaryota</taxon>
        <taxon>Cryptophyceae</taxon>
        <taxon>Pyrenomonadales</taxon>
        <taxon>Geminigeraceae</taxon>
        <taxon>Guillardia</taxon>
    </lineage>
</organism>
<feature type="region of interest" description="Disordered" evidence="1">
    <location>
        <begin position="162"/>
        <end position="188"/>
    </location>
</feature>
<evidence type="ECO:0000313" key="3">
    <source>
        <dbReference type="EMBL" id="EKX32587.1"/>
    </source>
</evidence>
<proteinExistence type="predicted"/>
<dbReference type="InterPro" id="IPR023393">
    <property type="entry name" value="START-like_dom_sf"/>
</dbReference>
<dbReference type="HOGENOM" id="CLU_1075392_0_0_1"/>
<dbReference type="EnsemblProtists" id="EKX32587">
    <property type="protein sequence ID" value="EKX32587"/>
    <property type="gene ID" value="GUITHDRAFT_121254"/>
</dbReference>